<name>A0A841G2N7_9ACTN</name>
<reference evidence="1 2" key="1">
    <citation type="submission" date="2020-08" db="EMBL/GenBank/DDBJ databases">
        <title>Genomic Encyclopedia of Type Strains, Phase IV (KMG-IV): sequencing the most valuable type-strain genomes for metagenomic binning, comparative biology and taxonomic classification.</title>
        <authorList>
            <person name="Goeker M."/>
        </authorList>
    </citation>
    <scope>NUCLEOTIDE SEQUENCE [LARGE SCALE GENOMIC DNA]</scope>
    <source>
        <strain evidence="1 2">YIM 65646</strain>
    </source>
</reference>
<accession>A0A841G2N7</accession>
<dbReference type="Gene3D" id="1.20.58.480">
    <property type="match status" value="1"/>
</dbReference>
<comment type="caution">
    <text evidence="1">The sequence shown here is derived from an EMBL/GenBank/DDBJ whole genome shotgun (WGS) entry which is preliminary data.</text>
</comment>
<dbReference type="Pfam" id="PF08933">
    <property type="entry name" value="PrnB"/>
    <property type="match status" value="1"/>
</dbReference>
<dbReference type="AlphaFoldDB" id="A0A841G2N7"/>
<keyword evidence="2" id="KW-1185">Reference proteome</keyword>
<gene>
    <name evidence="1" type="ORF">HNR73_006858</name>
</gene>
<dbReference type="InterPro" id="IPR037217">
    <property type="entry name" value="Trp/Indoleamine_2_3_dOase-like"/>
</dbReference>
<protein>
    <recommendedName>
        <fullName evidence="3">Tryptophan 2,3-dioxygenase</fullName>
    </recommendedName>
</protein>
<sequence length="375" mass="40399">MPDTPLAAYDAWLRSRFTDLNTGLEEAYFAARDDQIAGHDAAKDAILREGAALIARIGDIPHDDGDRYKLLGAVGFHLAACARHGVGDATLLAPAWALARLLGSALDVAPRFVFSHQSLYNPAVGDRFHMFTTLPDEALFITRNGEAVLAYRRAAHALSAVAAMGVSNPMAAYLFEDAAAALGDVLRFSQSLARELDPERFYLNIRPYFTPHVVGRTEFRGVNAGDFAAINVVDLLLGLCSPSDPFYQEVLAEKRPYLPPGDGAEIQAVLTVPSLLDRFAAEAAVEVTPGLRRNAELFLAVCRAHGAAYAFHHHRLVADFIEKPAADRPTPVGSSSGPPMEVVLGILGRLADLRAARDRPGTARGRLEGLRAALD</sequence>
<dbReference type="GO" id="GO:0019441">
    <property type="term" value="P:L-tryptophan catabolic process to kynurenine"/>
    <property type="evidence" value="ECO:0007669"/>
    <property type="project" value="InterPro"/>
</dbReference>
<dbReference type="GO" id="GO:0046872">
    <property type="term" value="F:metal ion binding"/>
    <property type="evidence" value="ECO:0007669"/>
    <property type="project" value="InterPro"/>
</dbReference>
<dbReference type="Gene3D" id="1.20.58.600">
    <property type="match status" value="1"/>
</dbReference>
<evidence type="ECO:0000313" key="1">
    <source>
        <dbReference type="EMBL" id="MBB6038969.1"/>
    </source>
</evidence>
<evidence type="ECO:0008006" key="3">
    <source>
        <dbReference type="Google" id="ProtNLM"/>
    </source>
</evidence>
<evidence type="ECO:0000313" key="2">
    <source>
        <dbReference type="Proteomes" id="UP000548476"/>
    </source>
</evidence>
<dbReference type="EMBL" id="JACHGT010000019">
    <property type="protein sequence ID" value="MBB6038969.1"/>
    <property type="molecule type" value="Genomic_DNA"/>
</dbReference>
<dbReference type="GO" id="GO:0020037">
    <property type="term" value="F:heme binding"/>
    <property type="evidence" value="ECO:0007669"/>
    <property type="project" value="InterPro"/>
</dbReference>
<organism evidence="1 2">
    <name type="scientific">Phytomonospora endophytica</name>
    <dbReference type="NCBI Taxonomy" id="714109"/>
    <lineage>
        <taxon>Bacteria</taxon>
        <taxon>Bacillati</taxon>
        <taxon>Actinomycetota</taxon>
        <taxon>Actinomycetes</taxon>
        <taxon>Micromonosporales</taxon>
        <taxon>Micromonosporaceae</taxon>
        <taxon>Phytomonospora</taxon>
    </lineage>
</organism>
<dbReference type="Proteomes" id="UP000548476">
    <property type="component" value="Unassembled WGS sequence"/>
</dbReference>
<proteinExistence type="predicted"/>
<dbReference type="InterPro" id="IPR015029">
    <property type="entry name" value="PrnB"/>
</dbReference>
<dbReference type="SUPFAM" id="SSF140959">
    <property type="entry name" value="Indolic compounds 2,3-dioxygenase-like"/>
    <property type="match status" value="1"/>
</dbReference>
<dbReference type="RefSeq" id="WP_184791929.1">
    <property type="nucleotide sequence ID" value="NZ_BONT01000055.1"/>
</dbReference>